<evidence type="ECO:0000313" key="1">
    <source>
        <dbReference type="EMBL" id="SNR51425.1"/>
    </source>
</evidence>
<sequence>MPNLNELLTFNVKSAYDFPMNKNFSNPKIYTANGDLKKRWYVYFSFQNPETGKLKRVTPFYGKANKYKTKEDRLYVLSAYRKKLLELLKKGYNPFENNTALFQKQHEAEHPKVVSIEKQEAAIKTQNQLHLKNLK</sequence>
<dbReference type="OrthoDB" id="9806835at2"/>
<organism evidence="1 2">
    <name type="scientific">Lutibacter agarilyticus</name>
    <dbReference type="NCBI Taxonomy" id="1109740"/>
    <lineage>
        <taxon>Bacteria</taxon>
        <taxon>Pseudomonadati</taxon>
        <taxon>Bacteroidota</taxon>
        <taxon>Flavobacteriia</taxon>
        <taxon>Flavobacteriales</taxon>
        <taxon>Flavobacteriaceae</taxon>
        <taxon>Lutibacter</taxon>
    </lineage>
</organism>
<dbReference type="EMBL" id="FZNT01000004">
    <property type="protein sequence ID" value="SNR51425.1"/>
    <property type="molecule type" value="Genomic_DNA"/>
</dbReference>
<name>A0A238WXP9_9FLAO</name>
<dbReference type="RefSeq" id="WP_089381289.1">
    <property type="nucleotide sequence ID" value="NZ_FZNT01000004.1"/>
</dbReference>
<dbReference type="Proteomes" id="UP000198384">
    <property type="component" value="Unassembled WGS sequence"/>
</dbReference>
<keyword evidence="2" id="KW-1185">Reference proteome</keyword>
<dbReference type="AlphaFoldDB" id="A0A238WXP9"/>
<accession>A0A238WXP9</accession>
<proteinExistence type="predicted"/>
<protein>
    <submittedName>
        <fullName evidence="1">Uncharacterized protein</fullName>
    </submittedName>
</protein>
<evidence type="ECO:0000313" key="2">
    <source>
        <dbReference type="Proteomes" id="UP000198384"/>
    </source>
</evidence>
<gene>
    <name evidence="1" type="ORF">SAMN06265371_104176</name>
</gene>
<reference evidence="1 2" key="1">
    <citation type="submission" date="2017-06" db="EMBL/GenBank/DDBJ databases">
        <authorList>
            <person name="Kim H.J."/>
            <person name="Triplett B.A."/>
        </authorList>
    </citation>
    <scope>NUCLEOTIDE SEQUENCE [LARGE SCALE GENOMIC DNA]</scope>
    <source>
        <strain evidence="1 2">DSM 29150</strain>
    </source>
</reference>